<keyword evidence="3" id="KW-0808">Transferase</keyword>
<evidence type="ECO:0000256" key="4">
    <source>
        <dbReference type="ARBA" id="ARBA00022741"/>
    </source>
</evidence>
<evidence type="ECO:0000256" key="5">
    <source>
        <dbReference type="ARBA" id="ARBA00022777"/>
    </source>
</evidence>
<accession>A0AAD5LTE5</accession>
<dbReference type="InterPro" id="IPR000719">
    <property type="entry name" value="Prot_kinase_dom"/>
</dbReference>
<feature type="domain" description="Protein kinase" evidence="10">
    <location>
        <begin position="195"/>
        <end position="334"/>
    </location>
</feature>
<keyword evidence="6" id="KW-0067">ATP-binding</keyword>
<comment type="caution">
    <text evidence="11">The sequence shown here is derived from an EMBL/GenBank/DDBJ whole genome shotgun (WGS) entry which is preliminary data.</text>
</comment>
<dbReference type="Gene3D" id="1.10.510.10">
    <property type="entry name" value="Transferase(Phosphotransferase) domain 1"/>
    <property type="match status" value="1"/>
</dbReference>
<feature type="region of interest" description="Disordered" evidence="9">
    <location>
        <begin position="77"/>
        <end position="104"/>
    </location>
</feature>
<dbReference type="PANTHER" id="PTHR48005">
    <property type="entry name" value="LEUCINE RICH REPEAT KINASE 2"/>
    <property type="match status" value="1"/>
</dbReference>
<dbReference type="SUPFAM" id="SSF56112">
    <property type="entry name" value="Protein kinase-like (PK-like)"/>
    <property type="match status" value="1"/>
</dbReference>
<dbReference type="PROSITE" id="PS50011">
    <property type="entry name" value="PROTEIN_KINASE_DOM"/>
    <property type="match status" value="1"/>
</dbReference>
<dbReference type="InterPro" id="IPR001245">
    <property type="entry name" value="Ser-Thr/Tyr_kinase_cat_dom"/>
</dbReference>
<dbReference type="EMBL" id="JAKCXM010000569">
    <property type="protein sequence ID" value="KAJ0392815.1"/>
    <property type="molecule type" value="Genomic_DNA"/>
</dbReference>
<comment type="catalytic activity">
    <reaction evidence="8">
        <text>L-seryl-[protein] + ATP = O-phospho-L-seryl-[protein] + ADP + H(+)</text>
        <dbReference type="Rhea" id="RHEA:17989"/>
        <dbReference type="Rhea" id="RHEA-COMP:9863"/>
        <dbReference type="Rhea" id="RHEA-COMP:11604"/>
        <dbReference type="ChEBI" id="CHEBI:15378"/>
        <dbReference type="ChEBI" id="CHEBI:29999"/>
        <dbReference type="ChEBI" id="CHEBI:30616"/>
        <dbReference type="ChEBI" id="CHEBI:83421"/>
        <dbReference type="ChEBI" id="CHEBI:456216"/>
        <dbReference type="EC" id="2.7.11.1"/>
    </reaction>
</comment>
<keyword evidence="12" id="KW-1185">Reference proteome</keyword>
<evidence type="ECO:0000313" key="11">
    <source>
        <dbReference type="EMBL" id="KAJ0392815.1"/>
    </source>
</evidence>
<dbReference type="InterPro" id="IPR051420">
    <property type="entry name" value="Ser_Thr_Kinases_DiverseReg"/>
</dbReference>
<evidence type="ECO:0000256" key="6">
    <source>
        <dbReference type="ARBA" id="ARBA00022840"/>
    </source>
</evidence>
<keyword evidence="5" id="KW-0418">Kinase</keyword>
<name>A0AAD5LTE5_PYTIN</name>
<dbReference type="GO" id="GO:0004674">
    <property type="term" value="F:protein serine/threonine kinase activity"/>
    <property type="evidence" value="ECO:0007669"/>
    <property type="project" value="UniProtKB-KW"/>
</dbReference>
<keyword evidence="4" id="KW-0547">Nucleotide-binding</keyword>
<organism evidence="11 12">
    <name type="scientific">Pythium insidiosum</name>
    <name type="common">Pythiosis disease agent</name>
    <dbReference type="NCBI Taxonomy" id="114742"/>
    <lineage>
        <taxon>Eukaryota</taxon>
        <taxon>Sar</taxon>
        <taxon>Stramenopiles</taxon>
        <taxon>Oomycota</taxon>
        <taxon>Peronosporomycetes</taxon>
        <taxon>Pythiales</taxon>
        <taxon>Pythiaceae</taxon>
        <taxon>Pythium</taxon>
    </lineage>
</organism>
<evidence type="ECO:0000256" key="3">
    <source>
        <dbReference type="ARBA" id="ARBA00022679"/>
    </source>
</evidence>
<evidence type="ECO:0000259" key="10">
    <source>
        <dbReference type="PROSITE" id="PS50011"/>
    </source>
</evidence>
<keyword evidence="2" id="KW-0723">Serine/threonine-protein kinase</keyword>
<protein>
    <recommendedName>
        <fullName evidence="1">non-specific serine/threonine protein kinase</fullName>
        <ecNumber evidence="1">2.7.11.1</ecNumber>
    </recommendedName>
</protein>
<dbReference type="GO" id="GO:0005524">
    <property type="term" value="F:ATP binding"/>
    <property type="evidence" value="ECO:0007669"/>
    <property type="project" value="UniProtKB-KW"/>
</dbReference>
<dbReference type="Proteomes" id="UP001209570">
    <property type="component" value="Unassembled WGS sequence"/>
</dbReference>
<evidence type="ECO:0000256" key="1">
    <source>
        <dbReference type="ARBA" id="ARBA00012513"/>
    </source>
</evidence>
<gene>
    <name evidence="11" type="ORF">P43SY_001548</name>
</gene>
<dbReference type="AlphaFoldDB" id="A0AAD5LTE5"/>
<dbReference type="PANTHER" id="PTHR48005:SF13">
    <property type="entry name" value="SERINE_THREONINE-PROTEIN KINASE DDB_G0278509-RELATED"/>
    <property type="match status" value="1"/>
</dbReference>
<evidence type="ECO:0000256" key="9">
    <source>
        <dbReference type="SAM" id="MobiDB-lite"/>
    </source>
</evidence>
<feature type="compositionally biased region" description="Basic residues" evidence="9">
    <location>
        <begin position="79"/>
        <end position="91"/>
    </location>
</feature>
<reference evidence="11" key="1">
    <citation type="submission" date="2021-12" db="EMBL/GenBank/DDBJ databases">
        <title>Prjna785345.</title>
        <authorList>
            <person name="Rujirawat T."/>
            <person name="Krajaejun T."/>
        </authorList>
    </citation>
    <scope>NUCLEOTIDE SEQUENCE</scope>
    <source>
        <strain evidence="11">Pi057C3</strain>
    </source>
</reference>
<dbReference type="Pfam" id="PF07714">
    <property type="entry name" value="PK_Tyr_Ser-Thr"/>
    <property type="match status" value="1"/>
</dbReference>
<sequence length="334" mass="36998">MQPLPVFPASLRAAVGLSSTAPPEPFRRAAALGRFDLKVAATNSDRCRYSGRPCPYQRAVKRNGEFHRMCQLHRERANHTQRRVAERRRVRQTQGSDDGDDSDETAAAAVAVAAAAWLPRLESLEIEDDELQEIIDEVWQVVQRAEQPEIKQMQTPGVDKSDVRFQGQPFSQCPGLQSLSFNGVNFIDTTVSLQVQTLQQLGGFLWLEVHAIVRQMRGNVIGIWTLSTPPAFNASQPVVVINRVEAVNHDSHTTKALRAHAQGLTAIQHRSIVAMMGVTWIEGTDFGVVAEFMARGPLKAVLMDSETKLDQLQRVTICLEVANALAYLHSPFAS</sequence>
<evidence type="ECO:0000313" key="12">
    <source>
        <dbReference type="Proteomes" id="UP001209570"/>
    </source>
</evidence>
<evidence type="ECO:0000256" key="8">
    <source>
        <dbReference type="ARBA" id="ARBA00048679"/>
    </source>
</evidence>
<evidence type="ECO:0000256" key="7">
    <source>
        <dbReference type="ARBA" id="ARBA00047899"/>
    </source>
</evidence>
<proteinExistence type="predicted"/>
<evidence type="ECO:0000256" key="2">
    <source>
        <dbReference type="ARBA" id="ARBA00022527"/>
    </source>
</evidence>
<comment type="catalytic activity">
    <reaction evidence="7">
        <text>L-threonyl-[protein] + ATP = O-phospho-L-threonyl-[protein] + ADP + H(+)</text>
        <dbReference type="Rhea" id="RHEA:46608"/>
        <dbReference type="Rhea" id="RHEA-COMP:11060"/>
        <dbReference type="Rhea" id="RHEA-COMP:11605"/>
        <dbReference type="ChEBI" id="CHEBI:15378"/>
        <dbReference type="ChEBI" id="CHEBI:30013"/>
        <dbReference type="ChEBI" id="CHEBI:30616"/>
        <dbReference type="ChEBI" id="CHEBI:61977"/>
        <dbReference type="ChEBI" id="CHEBI:456216"/>
        <dbReference type="EC" id="2.7.11.1"/>
    </reaction>
</comment>
<dbReference type="EC" id="2.7.11.1" evidence="1"/>
<dbReference type="InterPro" id="IPR011009">
    <property type="entry name" value="Kinase-like_dom_sf"/>
</dbReference>